<feature type="domain" description="Cytochrome c-552/4" evidence="2">
    <location>
        <begin position="107"/>
        <end position="159"/>
    </location>
</feature>
<dbReference type="Gene3D" id="1.10.1130.10">
    <property type="entry name" value="Flavocytochrome C3, Chain A"/>
    <property type="match status" value="1"/>
</dbReference>
<dbReference type="InterPro" id="IPR036280">
    <property type="entry name" value="Multihaem_cyt_sf"/>
</dbReference>
<dbReference type="Proteomes" id="UP000322454">
    <property type="component" value="Unassembled WGS sequence"/>
</dbReference>
<keyword evidence="1" id="KW-0472">Membrane</keyword>
<evidence type="ECO:0000313" key="4">
    <source>
        <dbReference type="Proteomes" id="UP000322454"/>
    </source>
</evidence>
<evidence type="ECO:0000313" key="3">
    <source>
        <dbReference type="EMBL" id="RZV40462.1"/>
    </source>
</evidence>
<proteinExistence type="predicted"/>
<name>A0A520XGY3_9DELT</name>
<feature type="transmembrane region" description="Helical" evidence="1">
    <location>
        <begin position="26"/>
        <end position="49"/>
    </location>
</feature>
<evidence type="ECO:0000259" key="2">
    <source>
        <dbReference type="Pfam" id="PF13435"/>
    </source>
</evidence>
<sequence length="466" mass="54134">MKFEKYKSLHALQGIFRFKRLKNSALYLPIILIPLLFASVIFLTIYVYAKVNVRNQNADKKYLYLKKLAAHKNTHKFLNIYWKTPIDEGKPPYKWPEIQKSLSPSSCMACHYDQYEEWKNSRMAHSMDAGVVAQLLLKKMTSKHWKPWVESCMSCHSPIGEYYVEHGGYKGLTAKEKNILKNGSKAQKAMVVALNMLKIPMGRGALSVSCAACHVRYYRRFGPGVKKYMKEGNIVHGGFVPSNAFNHSFFCIKCHQFGHDQRRLDGKLFENTYSEWKRSIYAKKGISCEVCHNPQGSMAFKSIYNKNFVLKAVTIRFKIIHINSGNVHAILSLKNSEVGHDFPTYTTPKVILYIGQENFEKEIYQKTVESYIIGWSVSLNLKKQYFDTRLKPFQTAKLIYDRPLVKAAKYLKAWVVVEPESHYVRFFKAFLKIKRLPKIIKTLMSEALKQDLDSKYILWKKQIKLN</sequence>
<comment type="caution">
    <text evidence="3">The sequence shown here is derived from an EMBL/GenBank/DDBJ whole genome shotgun (WGS) entry which is preliminary data.</text>
</comment>
<dbReference type="AlphaFoldDB" id="A0A520XGY3"/>
<gene>
    <name evidence="3" type="ORF">EVJ48_00640</name>
</gene>
<reference evidence="3 4" key="1">
    <citation type="submission" date="2019-01" db="EMBL/GenBank/DDBJ databases">
        <title>Insights into ecological role of a new deltaproteobacterial order Candidatus Sinidesulfobacterales (Sva0485) by metagenomics and metatranscriptomics.</title>
        <authorList>
            <person name="Tan S."/>
            <person name="Liu J."/>
            <person name="Fang Y."/>
            <person name="Hedlund B."/>
            <person name="Lian Z.-H."/>
            <person name="Huang L.-Y."/>
            <person name="Li J.-T."/>
            <person name="Huang L.-N."/>
            <person name="Li W.-J."/>
            <person name="Jiang H.-C."/>
            <person name="Dong H.-L."/>
            <person name="Shu W.-S."/>
        </authorList>
    </citation>
    <scope>NUCLEOTIDE SEQUENCE [LARGE SCALE GENOMIC DNA]</scope>
    <source>
        <strain evidence="3">AP4</strain>
    </source>
</reference>
<organism evidence="3 4">
    <name type="scientific">Candidatus Acidulodesulfobacterium acidiphilum</name>
    <dbReference type="NCBI Taxonomy" id="2597224"/>
    <lineage>
        <taxon>Bacteria</taxon>
        <taxon>Deltaproteobacteria</taxon>
        <taxon>Candidatus Acidulodesulfobacterales</taxon>
        <taxon>Candidatus Acidulodesulfobacterium</taxon>
    </lineage>
</organism>
<keyword evidence="1" id="KW-1133">Transmembrane helix</keyword>
<dbReference type="Pfam" id="PF13435">
    <property type="entry name" value="Cytochrome_C554"/>
    <property type="match status" value="1"/>
</dbReference>
<dbReference type="EMBL" id="SHMQ01000001">
    <property type="protein sequence ID" value="RZV40462.1"/>
    <property type="molecule type" value="Genomic_DNA"/>
</dbReference>
<dbReference type="SUPFAM" id="SSF48695">
    <property type="entry name" value="Multiheme cytochromes"/>
    <property type="match status" value="1"/>
</dbReference>
<accession>A0A520XGY3</accession>
<keyword evidence="1" id="KW-0812">Transmembrane</keyword>
<evidence type="ECO:0000256" key="1">
    <source>
        <dbReference type="SAM" id="Phobius"/>
    </source>
</evidence>
<protein>
    <recommendedName>
        <fullName evidence="2">Cytochrome c-552/4 domain-containing protein</fullName>
    </recommendedName>
</protein>
<dbReference type="InterPro" id="IPR023155">
    <property type="entry name" value="Cyt_c-552/4"/>
</dbReference>